<reference evidence="2" key="1">
    <citation type="submission" date="2021-06" db="EMBL/GenBank/DDBJ databases">
        <title>Parelaphostrongylus tenuis whole genome reference sequence.</title>
        <authorList>
            <person name="Garwood T.J."/>
            <person name="Larsen P.A."/>
            <person name="Fountain-Jones N.M."/>
            <person name="Garbe J.R."/>
            <person name="Macchietto M.G."/>
            <person name="Kania S.A."/>
            <person name="Gerhold R.W."/>
            <person name="Richards J.E."/>
            <person name="Wolf T.M."/>
        </authorList>
    </citation>
    <scope>NUCLEOTIDE SEQUENCE</scope>
    <source>
        <strain evidence="2">MNPRO001-30</strain>
        <tissue evidence="2">Meninges</tissue>
    </source>
</reference>
<comment type="caution">
    <text evidence="2">The sequence shown here is derived from an EMBL/GenBank/DDBJ whole genome shotgun (WGS) entry which is preliminary data.</text>
</comment>
<dbReference type="EMBL" id="JAHQIW010005678">
    <property type="protein sequence ID" value="KAJ1366835.1"/>
    <property type="molecule type" value="Genomic_DNA"/>
</dbReference>
<dbReference type="Proteomes" id="UP001196413">
    <property type="component" value="Unassembled WGS sequence"/>
</dbReference>
<accession>A0AAD5QZK3</accession>
<gene>
    <name evidence="2" type="ORF">KIN20_027612</name>
</gene>
<evidence type="ECO:0000313" key="2">
    <source>
        <dbReference type="EMBL" id="KAJ1366835.1"/>
    </source>
</evidence>
<protein>
    <submittedName>
        <fullName evidence="2">Uncharacterized protein</fullName>
    </submittedName>
</protein>
<organism evidence="2 3">
    <name type="scientific">Parelaphostrongylus tenuis</name>
    <name type="common">Meningeal worm</name>
    <dbReference type="NCBI Taxonomy" id="148309"/>
    <lineage>
        <taxon>Eukaryota</taxon>
        <taxon>Metazoa</taxon>
        <taxon>Ecdysozoa</taxon>
        <taxon>Nematoda</taxon>
        <taxon>Chromadorea</taxon>
        <taxon>Rhabditida</taxon>
        <taxon>Rhabditina</taxon>
        <taxon>Rhabditomorpha</taxon>
        <taxon>Strongyloidea</taxon>
        <taxon>Metastrongylidae</taxon>
        <taxon>Parelaphostrongylus</taxon>
    </lineage>
</organism>
<feature type="region of interest" description="Disordered" evidence="1">
    <location>
        <begin position="92"/>
        <end position="155"/>
    </location>
</feature>
<name>A0AAD5QZK3_PARTN</name>
<proteinExistence type="predicted"/>
<sequence length="155" mass="16458">MAALDRINVIRSRLASNNEVGLMSARHMNKLEDEGNESDVGDVEILTGCVIAGHVNGEQVYTPGDPCRDNEPCSGPDPGDCESGLCVITKYTRTTTAPSTTTTTTPPSSTSTTTMTESSPSTTTSTEMPSTTTTITTTTRRRSTDCPSRAFNDDV</sequence>
<feature type="compositionally biased region" description="Low complexity" evidence="1">
    <location>
        <begin position="92"/>
        <end position="138"/>
    </location>
</feature>
<evidence type="ECO:0000256" key="1">
    <source>
        <dbReference type="SAM" id="MobiDB-lite"/>
    </source>
</evidence>
<keyword evidence="3" id="KW-1185">Reference proteome</keyword>
<evidence type="ECO:0000313" key="3">
    <source>
        <dbReference type="Proteomes" id="UP001196413"/>
    </source>
</evidence>
<dbReference type="AlphaFoldDB" id="A0AAD5QZK3"/>